<evidence type="ECO:0000313" key="2">
    <source>
        <dbReference type="EMBL" id="MBB3103839.1"/>
    </source>
</evidence>
<dbReference type="Pfam" id="PF18185">
    <property type="entry name" value="STALD"/>
    <property type="match status" value="1"/>
</dbReference>
<dbReference type="AlphaFoldDB" id="A0A839T4B3"/>
<dbReference type="RefSeq" id="WP_183166756.1">
    <property type="nucleotide sequence ID" value="NZ_JACHXI010000010.1"/>
</dbReference>
<name>A0A839T4B3_AZOMA</name>
<evidence type="ECO:0000313" key="3">
    <source>
        <dbReference type="Proteomes" id="UP000549250"/>
    </source>
</evidence>
<proteinExistence type="predicted"/>
<protein>
    <recommendedName>
        <fullName evidence="1">NAD(+) hydrolase ThsA Sir2/TIR-associating SLOG domain-containing protein</fullName>
    </recommendedName>
</protein>
<dbReference type="EMBL" id="JACHXI010000010">
    <property type="protein sequence ID" value="MBB3103839.1"/>
    <property type="molecule type" value="Genomic_DNA"/>
</dbReference>
<feature type="domain" description="NAD(+) hydrolase ThsA Sir2/TIR-associating SLOG" evidence="1">
    <location>
        <begin position="249"/>
        <end position="459"/>
    </location>
</feature>
<comment type="caution">
    <text evidence="2">The sequence shown here is derived from an EMBL/GenBank/DDBJ whole genome shotgun (WGS) entry which is preliminary data.</text>
</comment>
<reference evidence="2 3" key="1">
    <citation type="submission" date="2020-08" db="EMBL/GenBank/DDBJ databases">
        <title>Genomic Encyclopedia of Type Strains, Phase III (KMG-III): the genomes of soil and plant-associated and newly described type strains.</title>
        <authorList>
            <person name="Whitman W."/>
        </authorList>
    </citation>
    <scope>NUCLEOTIDE SEQUENCE [LARGE SCALE GENOMIC DNA]</scope>
    <source>
        <strain evidence="2 3">CECT 4462</strain>
    </source>
</reference>
<organism evidence="2 3">
    <name type="scientific">Azomonas macrocytogenes</name>
    <name type="common">Azotobacter macrocytogenes</name>
    <dbReference type="NCBI Taxonomy" id="69962"/>
    <lineage>
        <taxon>Bacteria</taxon>
        <taxon>Pseudomonadati</taxon>
        <taxon>Pseudomonadota</taxon>
        <taxon>Gammaproteobacteria</taxon>
        <taxon>Pseudomonadales</taxon>
        <taxon>Pseudomonadaceae</taxon>
        <taxon>Azomonas</taxon>
    </lineage>
</organism>
<gene>
    <name evidence="2" type="ORF">FHR87_002249</name>
</gene>
<keyword evidence="3" id="KW-1185">Reference proteome</keyword>
<dbReference type="Pfam" id="PF13289">
    <property type="entry name" value="SIR2_2"/>
    <property type="match status" value="1"/>
</dbReference>
<accession>A0A839T4B3</accession>
<dbReference type="InterPro" id="IPR041486">
    <property type="entry name" value="ThsA_STALD"/>
</dbReference>
<dbReference type="Proteomes" id="UP000549250">
    <property type="component" value="Unassembled WGS sequence"/>
</dbReference>
<evidence type="ECO:0000259" key="1">
    <source>
        <dbReference type="Pfam" id="PF18185"/>
    </source>
</evidence>
<sequence>MTGTCGDLLLSDFPAILAGDAAAVFIGPALSRAAGYPAPAILLAELGQILGLSGTLRDIAAQAQHGLHGGDRQQIQQFIQERLGIDKLLPAALGQLSRLPFRHLWTGNHDTLIERAFTAAGRSLDIITDDAQLTPKLRPGTARLYKLHGSTEHMSSLLLDDSDPELLPTVRNASLALLQAQLRRLSFLFIALERDDPALQWALRLCDRETFDPRRRHYALVQRQADQADWSAELASHGLQVIEIDSQQELADLLAQLARQVAQRRVWISGSWPEGSDEETRRIHAIAEKLGRRIAKAGLSLVSGGGQLVGTATIAGFAYTLCDAGDWSLDRRLIIRTFPQPEPGQAPDRQYWATLREELAQLSGVVIFIGGEKLRQGQQIVADGVFQELEVARRAGAFLLPIGATGGAAHTIATALLGSDLPSTGQGMLRPTDTELLILADPTLSVAQLVDAACNVLQRAMGSH</sequence>